<dbReference type="EMBL" id="CP141769">
    <property type="protein sequence ID" value="WRS39636.1"/>
    <property type="molecule type" value="Genomic_DNA"/>
</dbReference>
<name>A0ABZ1CK67_9PROT</name>
<evidence type="ECO:0000313" key="5">
    <source>
        <dbReference type="EMBL" id="WRS39636.1"/>
    </source>
</evidence>
<keyword evidence="6" id="KW-1185">Reference proteome</keyword>
<dbReference type="InterPro" id="IPR007657">
    <property type="entry name" value="Glycosyltransferase_61"/>
</dbReference>
<protein>
    <submittedName>
        <fullName evidence="5">Glycosyltransferase 61 family protein</fullName>
    </submittedName>
</protein>
<dbReference type="RefSeq" id="WP_324780167.1">
    <property type="nucleotide sequence ID" value="NZ_CP141769.1"/>
</dbReference>
<dbReference type="Pfam" id="PF04577">
    <property type="entry name" value="Glyco_transf_61"/>
    <property type="match status" value="1"/>
</dbReference>
<proteinExistence type="predicted"/>
<keyword evidence="3" id="KW-0325">Glycoprotein</keyword>
<sequence length="473" mass="51607">MPSIRSDSVYSVSEEAAQRASGQTDCFTETEGRHVGVAKWKISRFSGWMRSCLVAATGRIALLFLERKQAQLYTIQPARSLIPRGGNAASTAAGDASITSRLLHPATRYVRPRPLYSNRELQWSERPQDVPPLELYSIPAAIATRSGVVGTLDGSIIAESAEQFTVNRHEPDGFIRVHADRFVLRKVRAARMFPGDSVLLANRHTDNYGHFLLECLPNARLLNEIPDLADARLAIPETSNPALRAAFHELLALAGIAKQQVVEFGGNGEIGVFERLFYASPITGHPTWKSETAIRFCERLAERAATPGARSPGAGLLYVSRGAAFKRRPTNEGEIIEMLVANGFDVVYPETMSVREQISAFSQARIVVGILGAAMTNMVFSPRHAQVIVLIPDSITGHFFWDLASLKHQGYYALFCRTVSQRRGYGDADFYVDPHDLQAALALAHRAAGRADAGSVGAEAAIRIVGRADLGLG</sequence>
<organism evidence="5 6">
    <name type="scientific">Thiobacillus sedimenti</name>
    <dbReference type="NCBI Taxonomy" id="3110231"/>
    <lineage>
        <taxon>Bacteria</taxon>
        <taxon>Pseudomonadati</taxon>
        <taxon>Pseudomonadota</taxon>
        <taxon>Betaproteobacteria</taxon>
        <taxon>Nitrosomonadales</taxon>
        <taxon>Thiobacillaceae</taxon>
        <taxon>Thiobacillus</taxon>
    </lineage>
</organism>
<accession>A0ABZ1CK67</accession>
<dbReference type="InterPro" id="IPR049625">
    <property type="entry name" value="Glyco_transf_61_cat"/>
</dbReference>
<dbReference type="PANTHER" id="PTHR20961">
    <property type="entry name" value="GLYCOSYLTRANSFERASE"/>
    <property type="match status" value="1"/>
</dbReference>
<keyword evidence="2" id="KW-0808">Transferase</keyword>
<evidence type="ECO:0000313" key="6">
    <source>
        <dbReference type="Proteomes" id="UP001334732"/>
    </source>
</evidence>
<evidence type="ECO:0000259" key="4">
    <source>
        <dbReference type="Pfam" id="PF04577"/>
    </source>
</evidence>
<feature type="domain" description="Glycosyltransferase 61 catalytic" evidence="4">
    <location>
        <begin position="208"/>
        <end position="388"/>
    </location>
</feature>
<evidence type="ECO:0000256" key="1">
    <source>
        <dbReference type="ARBA" id="ARBA00022676"/>
    </source>
</evidence>
<evidence type="ECO:0000256" key="3">
    <source>
        <dbReference type="ARBA" id="ARBA00023180"/>
    </source>
</evidence>
<gene>
    <name evidence="5" type="ORF">VA613_01840</name>
</gene>
<evidence type="ECO:0000256" key="2">
    <source>
        <dbReference type="ARBA" id="ARBA00022679"/>
    </source>
</evidence>
<keyword evidence="1" id="KW-0328">Glycosyltransferase</keyword>
<reference evidence="5 6" key="1">
    <citation type="submission" date="2023-12" db="EMBL/GenBank/DDBJ databases">
        <title>Thiobacillus sedimentum sp. nov., a chemolithoautotrophic sulfur-oxidizing bacterium isolated from freshwater sediment.</title>
        <authorList>
            <person name="Luo J."/>
            <person name="Dai C."/>
        </authorList>
    </citation>
    <scope>NUCLEOTIDE SEQUENCE [LARGE SCALE GENOMIC DNA]</scope>
    <source>
        <strain evidence="5 6">SCUT-2</strain>
    </source>
</reference>
<dbReference type="Proteomes" id="UP001334732">
    <property type="component" value="Chromosome"/>
</dbReference>